<dbReference type="InterPro" id="IPR018122">
    <property type="entry name" value="TF_fork_head_CS_1"/>
</dbReference>
<dbReference type="FunFam" id="1.10.10.10:FF:000135">
    <property type="entry name" value="forkhead box protein G1"/>
    <property type="match status" value="1"/>
</dbReference>
<keyword evidence="2" id="KW-0805">Transcription regulation</keyword>
<dbReference type="Pfam" id="PF00250">
    <property type="entry name" value="Forkhead"/>
    <property type="match status" value="1"/>
</dbReference>
<evidence type="ECO:0000259" key="8">
    <source>
        <dbReference type="PROSITE" id="PS50039"/>
    </source>
</evidence>
<organism evidence="9 10">
    <name type="scientific">Rhizopus oryzae</name>
    <name type="common">Mucormycosis agent</name>
    <name type="synonym">Rhizopus arrhizus var. delemar</name>
    <dbReference type="NCBI Taxonomy" id="64495"/>
    <lineage>
        <taxon>Eukaryota</taxon>
        <taxon>Fungi</taxon>
        <taxon>Fungi incertae sedis</taxon>
        <taxon>Mucoromycota</taxon>
        <taxon>Mucoromycotina</taxon>
        <taxon>Mucoromycetes</taxon>
        <taxon>Mucorales</taxon>
        <taxon>Mucorineae</taxon>
        <taxon>Rhizopodaceae</taxon>
        <taxon>Rhizopus</taxon>
    </lineage>
</organism>
<comment type="caution">
    <text evidence="9">The sequence shown here is derived from an EMBL/GenBank/DDBJ whole genome shotgun (WGS) entry which is preliminary data.</text>
</comment>
<evidence type="ECO:0000313" key="9">
    <source>
        <dbReference type="EMBL" id="KAG1303980.1"/>
    </source>
</evidence>
<feature type="region of interest" description="Disordered" evidence="7">
    <location>
        <begin position="1"/>
        <end position="25"/>
    </location>
</feature>
<dbReference type="SMART" id="SM00339">
    <property type="entry name" value="FH"/>
    <property type="match status" value="1"/>
</dbReference>
<dbReference type="AlphaFoldDB" id="A0A9P7BNW8"/>
<evidence type="ECO:0000256" key="3">
    <source>
        <dbReference type="ARBA" id="ARBA00023125"/>
    </source>
</evidence>
<keyword evidence="10" id="KW-1185">Reference proteome</keyword>
<dbReference type="InterPro" id="IPR030456">
    <property type="entry name" value="TF_fork_head_CS_2"/>
</dbReference>
<keyword evidence="5 6" id="KW-0539">Nucleus</keyword>
<dbReference type="InterPro" id="IPR036390">
    <property type="entry name" value="WH_DNA-bd_sf"/>
</dbReference>
<dbReference type="PROSITE" id="PS00658">
    <property type="entry name" value="FORK_HEAD_2"/>
    <property type="match status" value="1"/>
</dbReference>
<keyword evidence="4" id="KW-0804">Transcription</keyword>
<evidence type="ECO:0000256" key="1">
    <source>
        <dbReference type="ARBA" id="ARBA00004123"/>
    </source>
</evidence>
<evidence type="ECO:0000256" key="4">
    <source>
        <dbReference type="ARBA" id="ARBA00023163"/>
    </source>
</evidence>
<dbReference type="InterPro" id="IPR001766">
    <property type="entry name" value="Fork_head_dom"/>
</dbReference>
<dbReference type="PRINTS" id="PR00053">
    <property type="entry name" value="FORKHEAD"/>
</dbReference>
<dbReference type="PROSITE" id="PS00657">
    <property type="entry name" value="FORK_HEAD_1"/>
    <property type="match status" value="1"/>
</dbReference>
<reference evidence="9" key="1">
    <citation type="journal article" date="2020" name="Microb. Genom.">
        <title>Genetic diversity of clinical and environmental Mucorales isolates obtained from an investigation of mucormycosis cases among solid organ transplant recipients.</title>
        <authorList>
            <person name="Nguyen M.H."/>
            <person name="Kaul D."/>
            <person name="Muto C."/>
            <person name="Cheng S.J."/>
            <person name="Richter R.A."/>
            <person name="Bruno V.M."/>
            <person name="Liu G."/>
            <person name="Beyhan S."/>
            <person name="Sundermann A.J."/>
            <person name="Mounaud S."/>
            <person name="Pasculle A.W."/>
            <person name="Nierman W.C."/>
            <person name="Driscoll E."/>
            <person name="Cumbie R."/>
            <person name="Clancy C.J."/>
            <person name="Dupont C.L."/>
        </authorList>
    </citation>
    <scope>NUCLEOTIDE SEQUENCE</scope>
    <source>
        <strain evidence="9">GL11</strain>
    </source>
</reference>
<dbReference type="PANTHER" id="PTHR45881:SF1">
    <property type="entry name" value="FORK HEAD PROTEIN HOMOLOG 2"/>
    <property type="match status" value="1"/>
</dbReference>
<dbReference type="GO" id="GO:0000981">
    <property type="term" value="F:DNA-binding transcription factor activity, RNA polymerase II-specific"/>
    <property type="evidence" value="ECO:0007669"/>
    <property type="project" value="TreeGrafter"/>
</dbReference>
<dbReference type="EMBL" id="JAANQT010001782">
    <property type="protein sequence ID" value="KAG1303980.1"/>
    <property type="molecule type" value="Genomic_DNA"/>
</dbReference>
<dbReference type="SUPFAM" id="SSF46785">
    <property type="entry name" value="Winged helix' DNA-binding domain"/>
    <property type="match status" value="1"/>
</dbReference>
<feature type="compositionally biased region" description="Basic and acidic residues" evidence="7">
    <location>
        <begin position="226"/>
        <end position="238"/>
    </location>
</feature>
<dbReference type="PANTHER" id="PTHR45881">
    <property type="entry name" value="CHECKPOINT SUPPRESSOR 1-LIKE, ISOFORM A-RELATED"/>
    <property type="match status" value="1"/>
</dbReference>
<dbReference type="OrthoDB" id="5954824at2759"/>
<dbReference type="InterPro" id="IPR036388">
    <property type="entry name" value="WH-like_DNA-bd_sf"/>
</dbReference>
<feature type="domain" description="Fork-head" evidence="8">
    <location>
        <begin position="82"/>
        <end position="179"/>
    </location>
</feature>
<dbReference type="CDD" id="cd00059">
    <property type="entry name" value="FH_FOX"/>
    <property type="match status" value="1"/>
</dbReference>
<accession>A0A9P7BNW8</accession>
<evidence type="ECO:0000256" key="2">
    <source>
        <dbReference type="ARBA" id="ARBA00023015"/>
    </source>
</evidence>
<dbReference type="Gene3D" id="1.10.10.10">
    <property type="entry name" value="Winged helix-like DNA-binding domain superfamily/Winged helix DNA-binding domain"/>
    <property type="match status" value="1"/>
</dbReference>
<evidence type="ECO:0000256" key="6">
    <source>
        <dbReference type="PROSITE-ProRule" id="PRU00089"/>
    </source>
</evidence>
<feature type="region of interest" description="Disordered" evidence="7">
    <location>
        <begin position="207"/>
        <end position="263"/>
    </location>
</feature>
<sequence>MLSKSTQPVPFHPFNDTRKSCKKGYLKSSTKKKEFAKIKIKMESVGDWSKEEEDMESCPARTRPNWPKEITPWWVPSCPYEKPPYSYATLIAQAILCSKDGQLTLNDIYIWISNNYPAYRLGERGWKNSVRHNLSLNKKWFQKRDRRPTEANPGKGSYWTLVPGAEQVFIDSLTQATKKTSDAKQQNETVTPAWSFRINHPISAEEEGSFATFRVGNTKNKRDKTRHKEKDRKGRGEDSSESDYDSGIDVSEASRSQDRVETHPLSAQYSGAWMTMDNSDFDQDMYPDYFYTKLYPSHWQHASSISWSSSSPINQINSPSTQVLQPSYHPFFTLNNDNSVSFDPFDYASLYEFVSMQQVLYS</sequence>
<proteinExistence type="predicted"/>
<dbReference type="PROSITE" id="PS50039">
    <property type="entry name" value="FORK_HEAD_3"/>
    <property type="match status" value="1"/>
</dbReference>
<comment type="subcellular location">
    <subcellularLocation>
        <location evidence="1 6">Nucleus</location>
    </subcellularLocation>
</comment>
<evidence type="ECO:0000256" key="5">
    <source>
        <dbReference type="ARBA" id="ARBA00023242"/>
    </source>
</evidence>
<dbReference type="GO" id="GO:0000978">
    <property type="term" value="F:RNA polymerase II cis-regulatory region sequence-specific DNA binding"/>
    <property type="evidence" value="ECO:0007669"/>
    <property type="project" value="TreeGrafter"/>
</dbReference>
<feature type="DNA-binding region" description="Fork-head" evidence="6">
    <location>
        <begin position="82"/>
        <end position="179"/>
    </location>
</feature>
<evidence type="ECO:0000313" key="10">
    <source>
        <dbReference type="Proteomes" id="UP000716291"/>
    </source>
</evidence>
<gene>
    <name evidence="9" type="ORF">G6F64_009601</name>
</gene>
<name>A0A9P7BNW8_RHIOR</name>
<dbReference type="GO" id="GO:0005634">
    <property type="term" value="C:nucleus"/>
    <property type="evidence" value="ECO:0007669"/>
    <property type="project" value="UniProtKB-SubCell"/>
</dbReference>
<evidence type="ECO:0000256" key="7">
    <source>
        <dbReference type="SAM" id="MobiDB-lite"/>
    </source>
</evidence>
<protein>
    <recommendedName>
        <fullName evidence="8">Fork-head domain-containing protein</fullName>
    </recommendedName>
</protein>
<dbReference type="Proteomes" id="UP000716291">
    <property type="component" value="Unassembled WGS sequence"/>
</dbReference>
<keyword evidence="3 6" id="KW-0238">DNA-binding</keyword>